<gene>
    <name evidence="6" type="ORF">ACFQJ7_02670</name>
</gene>
<name>A0ABD5X109_9EURY</name>
<evidence type="ECO:0000256" key="5">
    <source>
        <dbReference type="ARBA" id="ARBA00022842"/>
    </source>
</evidence>
<protein>
    <submittedName>
        <fullName evidence="6">HAD family hydrolase</fullName>
        <ecNumber evidence="6">3.1.3.-</ecNumber>
    </submittedName>
</protein>
<dbReference type="InterPro" id="IPR036412">
    <property type="entry name" value="HAD-like_sf"/>
</dbReference>
<evidence type="ECO:0000256" key="4">
    <source>
        <dbReference type="ARBA" id="ARBA00022801"/>
    </source>
</evidence>
<dbReference type="GO" id="GO:0044281">
    <property type="term" value="P:small molecule metabolic process"/>
    <property type="evidence" value="ECO:0007669"/>
    <property type="project" value="UniProtKB-ARBA"/>
</dbReference>
<dbReference type="InterPro" id="IPR051400">
    <property type="entry name" value="HAD-like_hydrolase"/>
</dbReference>
<dbReference type="EMBL" id="JBHSZQ010000002">
    <property type="protein sequence ID" value="MFC7124943.1"/>
    <property type="molecule type" value="Genomic_DNA"/>
</dbReference>
<evidence type="ECO:0000256" key="2">
    <source>
        <dbReference type="ARBA" id="ARBA00007958"/>
    </source>
</evidence>
<dbReference type="Gene3D" id="3.40.50.1000">
    <property type="entry name" value="HAD superfamily/HAD-like"/>
    <property type="match status" value="1"/>
</dbReference>
<dbReference type="InterPro" id="IPR006439">
    <property type="entry name" value="HAD-SF_hydro_IA"/>
</dbReference>
<dbReference type="AlphaFoldDB" id="A0ABD5X109"/>
<dbReference type="PANTHER" id="PTHR46470:SF2">
    <property type="entry name" value="GLYCERALDEHYDE 3-PHOSPHATE PHOSPHATASE"/>
    <property type="match status" value="1"/>
</dbReference>
<sequence length="234" mass="25398">MSHSEEKILAAVEAVVFDIDGTLCEYERSTATLLPLAFDRAGVEPFFSSQEYVERYETFLEDSDDVDDHREACFTDIAQEKGRDPETARAVARAYAAERDHTRIGWLDGAQELLDNLTGEYRLAAVTNGGPGMQSQKLETLGIDCFETVVHAGYDTAAKPDPEPFETALSAVNTDPEQAIYVGNSLQADVVGAHNAGISAAWIANGETTDPTPTPEYVLESPGDLLDMLCVSSQ</sequence>
<dbReference type="InterPro" id="IPR023214">
    <property type="entry name" value="HAD_sf"/>
</dbReference>
<proteinExistence type="inferred from homology"/>
<dbReference type="PANTHER" id="PTHR46470">
    <property type="entry name" value="N-ACYLNEURAMINATE-9-PHOSPHATASE"/>
    <property type="match status" value="1"/>
</dbReference>
<keyword evidence="3" id="KW-0479">Metal-binding</keyword>
<comment type="cofactor">
    <cofactor evidence="1">
        <name>Mg(2+)</name>
        <dbReference type="ChEBI" id="CHEBI:18420"/>
    </cofactor>
</comment>
<comment type="caution">
    <text evidence="6">The sequence shown here is derived from an EMBL/GenBank/DDBJ whole genome shotgun (WGS) entry which is preliminary data.</text>
</comment>
<dbReference type="SUPFAM" id="SSF56784">
    <property type="entry name" value="HAD-like"/>
    <property type="match status" value="1"/>
</dbReference>
<evidence type="ECO:0000313" key="6">
    <source>
        <dbReference type="EMBL" id="MFC7124943.1"/>
    </source>
</evidence>
<dbReference type="GO" id="GO:0046872">
    <property type="term" value="F:metal ion binding"/>
    <property type="evidence" value="ECO:0007669"/>
    <property type="project" value="UniProtKB-KW"/>
</dbReference>
<evidence type="ECO:0000256" key="1">
    <source>
        <dbReference type="ARBA" id="ARBA00001946"/>
    </source>
</evidence>
<dbReference type="SFLD" id="SFLDS00003">
    <property type="entry name" value="Haloacid_Dehalogenase"/>
    <property type="match status" value="1"/>
</dbReference>
<dbReference type="Pfam" id="PF00702">
    <property type="entry name" value="Hydrolase"/>
    <property type="match status" value="1"/>
</dbReference>
<evidence type="ECO:0000313" key="7">
    <source>
        <dbReference type="Proteomes" id="UP001596414"/>
    </source>
</evidence>
<dbReference type="SFLD" id="SFLDG01129">
    <property type="entry name" value="C1.5:_HAD__Beta-PGM__Phosphata"/>
    <property type="match status" value="1"/>
</dbReference>
<dbReference type="EC" id="3.1.3.-" evidence="6"/>
<keyword evidence="4 6" id="KW-0378">Hydrolase</keyword>
<dbReference type="Gene3D" id="1.20.120.710">
    <property type="entry name" value="Haloacid dehalogenase hydrolase-like domain"/>
    <property type="match status" value="1"/>
</dbReference>
<dbReference type="RefSeq" id="WP_267638285.1">
    <property type="nucleotide sequence ID" value="NZ_JAODIY010000013.1"/>
</dbReference>
<dbReference type="GO" id="GO:0016787">
    <property type="term" value="F:hydrolase activity"/>
    <property type="evidence" value="ECO:0007669"/>
    <property type="project" value="UniProtKB-KW"/>
</dbReference>
<accession>A0ABD5X109</accession>
<reference evidence="6 7" key="1">
    <citation type="journal article" date="2014" name="Int. J. Syst. Evol. Microbiol.">
        <title>Complete genome sequence of Corynebacterium casei LMG S-19264T (=DSM 44701T), isolated from a smear-ripened cheese.</title>
        <authorList>
            <consortium name="US DOE Joint Genome Institute (JGI-PGF)"/>
            <person name="Walter F."/>
            <person name="Albersmeier A."/>
            <person name="Kalinowski J."/>
            <person name="Ruckert C."/>
        </authorList>
    </citation>
    <scope>NUCLEOTIDE SEQUENCE [LARGE SCALE GENOMIC DNA]</scope>
    <source>
        <strain evidence="6 7">CGMCC 4.7215</strain>
    </source>
</reference>
<dbReference type="PRINTS" id="PR00413">
    <property type="entry name" value="HADHALOGNASE"/>
</dbReference>
<comment type="similarity">
    <text evidence="2">Belongs to the HAD-like hydrolase superfamily.</text>
</comment>
<keyword evidence="5" id="KW-0460">Magnesium</keyword>
<dbReference type="Proteomes" id="UP001596414">
    <property type="component" value="Unassembled WGS sequence"/>
</dbReference>
<organism evidence="6 7">
    <name type="scientific">Halovenus rubra</name>
    <dbReference type="NCBI Taxonomy" id="869890"/>
    <lineage>
        <taxon>Archaea</taxon>
        <taxon>Methanobacteriati</taxon>
        <taxon>Methanobacteriota</taxon>
        <taxon>Stenosarchaea group</taxon>
        <taxon>Halobacteria</taxon>
        <taxon>Halobacteriales</taxon>
        <taxon>Haloarculaceae</taxon>
        <taxon>Halovenus</taxon>
    </lineage>
</organism>
<evidence type="ECO:0000256" key="3">
    <source>
        <dbReference type="ARBA" id="ARBA00022723"/>
    </source>
</evidence>
<dbReference type="NCBIfam" id="TIGR01549">
    <property type="entry name" value="HAD-SF-IA-v1"/>
    <property type="match status" value="1"/>
</dbReference>